<protein>
    <submittedName>
        <fullName evidence="1">Uncharacterized protein</fullName>
    </submittedName>
</protein>
<dbReference type="AlphaFoldDB" id="A0A0F8XZJ0"/>
<reference evidence="1" key="1">
    <citation type="journal article" date="2015" name="Nature">
        <title>Complex archaea that bridge the gap between prokaryotes and eukaryotes.</title>
        <authorList>
            <person name="Spang A."/>
            <person name="Saw J.H."/>
            <person name="Jorgensen S.L."/>
            <person name="Zaremba-Niedzwiedzka K."/>
            <person name="Martijn J."/>
            <person name="Lind A.E."/>
            <person name="van Eijk R."/>
            <person name="Schleper C."/>
            <person name="Guy L."/>
            <person name="Ettema T.J."/>
        </authorList>
    </citation>
    <scope>NUCLEOTIDE SEQUENCE</scope>
</reference>
<comment type="caution">
    <text evidence="1">The sequence shown here is derived from an EMBL/GenBank/DDBJ whole genome shotgun (WGS) entry which is preliminary data.</text>
</comment>
<gene>
    <name evidence="1" type="ORF">LCGC14_2961110</name>
</gene>
<proteinExistence type="predicted"/>
<organism evidence="1">
    <name type="scientific">marine sediment metagenome</name>
    <dbReference type="NCBI Taxonomy" id="412755"/>
    <lineage>
        <taxon>unclassified sequences</taxon>
        <taxon>metagenomes</taxon>
        <taxon>ecological metagenomes</taxon>
    </lineage>
</organism>
<accession>A0A0F8XZJ0</accession>
<name>A0A0F8XZJ0_9ZZZZ</name>
<dbReference type="EMBL" id="LAZR01059939">
    <property type="protein sequence ID" value="KKK66735.1"/>
    <property type="molecule type" value="Genomic_DNA"/>
</dbReference>
<evidence type="ECO:0000313" key="1">
    <source>
        <dbReference type="EMBL" id="KKK66735.1"/>
    </source>
</evidence>
<sequence>MGLIDVRRDEVDTSWPVAPVGEYVLRIQDITWKTVGKGDNAGADMPSLRFAIEEPFQVTDPEGNVVNTAGITVFDQFPLRTLDGVTAREGGKIDVTHVGIKRLMELSDACQYDSPDGPFNVEELKGLTFSARVGIEVQKEGERAGEKRNNIKKYIS</sequence>